<dbReference type="OrthoDB" id="411211at2759"/>
<evidence type="ECO:0000313" key="5">
    <source>
        <dbReference type="Proteomes" id="UP000444721"/>
    </source>
</evidence>
<dbReference type="OMA" id="GFCIHEL"/>
<dbReference type="EMBL" id="VFQX01000028">
    <property type="protein sequence ID" value="KAF0978795.1"/>
    <property type="molecule type" value="Genomic_DNA"/>
</dbReference>
<gene>
    <name evidence="4" type="ORF">FDP41_001865</name>
</gene>
<dbReference type="Proteomes" id="UP000444721">
    <property type="component" value="Unassembled WGS sequence"/>
</dbReference>
<name>A0A6A5BZN0_NAEFO</name>
<dbReference type="InterPro" id="IPR051558">
    <property type="entry name" value="Metallophosphoesterase_PAP"/>
</dbReference>
<dbReference type="PANTHER" id="PTHR10161">
    <property type="entry name" value="TARTRATE-RESISTANT ACID PHOSPHATASE TYPE 5"/>
    <property type="match status" value="1"/>
</dbReference>
<evidence type="ECO:0000313" key="4">
    <source>
        <dbReference type="EMBL" id="KAF0978795.1"/>
    </source>
</evidence>
<keyword evidence="1" id="KW-0732">Signal</keyword>
<keyword evidence="5" id="KW-1185">Reference proteome</keyword>
<accession>A0A6A5BZN0</accession>
<dbReference type="VEuPathDB" id="AmoebaDB:NF0009820"/>
<dbReference type="Pfam" id="PF00149">
    <property type="entry name" value="Metallophos"/>
    <property type="match status" value="1"/>
</dbReference>
<dbReference type="InterPro" id="IPR029052">
    <property type="entry name" value="Metallo-depent_PP-like"/>
</dbReference>
<comment type="caution">
    <text evidence="4">The sequence shown here is derived from an EMBL/GenBank/DDBJ whole genome shotgun (WGS) entry which is preliminary data.</text>
</comment>
<dbReference type="Gene3D" id="3.60.21.10">
    <property type="match status" value="1"/>
</dbReference>
<evidence type="ECO:0000256" key="1">
    <source>
        <dbReference type="ARBA" id="ARBA00022729"/>
    </source>
</evidence>
<dbReference type="InterPro" id="IPR004843">
    <property type="entry name" value="Calcineurin-like_PHP"/>
</dbReference>
<evidence type="ECO:0000256" key="2">
    <source>
        <dbReference type="ARBA" id="ARBA00022801"/>
    </source>
</evidence>
<sequence>MSATMALSCSILIIMTMLVVPWFYSQQLVVAFTIQIPTATASVAKPTNTMMMKSTQSQATSHKGYFTVIGDFGRQGQDHQTDVALQMVQWCQSVNTSCDFSIGVGDNFYDYGVSGVNDIQFKTSFEDVYRPREAFGSQFYNALGNHDYYGYAHAEIDYSIKNDRGVPGSSIFFLPNEYYARVVKAGNVNILLAVFDTSPMIESYYSSDKVNMTALLLQKNIEKQLTIMQQTIDSLTRSNTIHWKIAVGHHPMKSAGKNGDNPDISQKLKPLLVQNGFYVYFSGHDHNLQYLNGFDCDQNGQCMNQIVSGAGSKVKKDEIDPSHPYLQQYYEESGFTAVEISQSNMQLSFINYKGHVKGQFSISNPSLQ</sequence>
<dbReference type="SUPFAM" id="SSF56300">
    <property type="entry name" value="Metallo-dependent phosphatases"/>
    <property type="match status" value="1"/>
</dbReference>
<proteinExistence type="predicted"/>
<protein>
    <recommendedName>
        <fullName evidence="3">Calcineurin-like phosphoesterase domain-containing protein</fullName>
    </recommendedName>
</protein>
<keyword evidence="2" id="KW-0378">Hydrolase</keyword>
<dbReference type="GO" id="GO:0016787">
    <property type="term" value="F:hydrolase activity"/>
    <property type="evidence" value="ECO:0007669"/>
    <property type="project" value="UniProtKB-KW"/>
</dbReference>
<evidence type="ECO:0000259" key="3">
    <source>
        <dbReference type="Pfam" id="PF00149"/>
    </source>
</evidence>
<reference evidence="4 5" key="1">
    <citation type="journal article" date="2019" name="Sci. Rep.">
        <title>Nanopore sequencing improves the draft genome of the human pathogenic amoeba Naegleria fowleri.</title>
        <authorList>
            <person name="Liechti N."/>
            <person name="Schurch N."/>
            <person name="Bruggmann R."/>
            <person name="Wittwer M."/>
        </authorList>
    </citation>
    <scope>NUCLEOTIDE SEQUENCE [LARGE SCALE GENOMIC DNA]</scope>
    <source>
        <strain evidence="4 5">ATCC 30894</strain>
    </source>
</reference>
<dbReference type="PANTHER" id="PTHR10161:SF14">
    <property type="entry name" value="TARTRATE-RESISTANT ACID PHOSPHATASE TYPE 5"/>
    <property type="match status" value="1"/>
</dbReference>
<dbReference type="VEuPathDB" id="AmoebaDB:FDP41_001865"/>
<feature type="domain" description="Calcineurin-like phosphoesterase" evidence="3">
    <location>
        <begin position="66"/>
        <end position="287"/>
    </location>
</feature>
<dbReference type="GeneID" id="68109083"/>
<dbReference type="AlphaFoldDB" id="A0A6A5BZN0"/>
<organism evidence="4 5">
    <name type="scientific">Naegleria fowleri</name>
    <name type="common">Brain eating amoeba</name>
    <dbReference type="NCBI Taxonomy" id="5763"/>
    <lineage>
        <taxon>Eukaryota</taxon>
        <taxon>Discoba</taxon>
        <taxon>Heterolobosea</taxon>
        <taxon>Tetramitia</taxon>
        <taxon>Eutetramitia</taxon>
        <taxon>Vahlkampfiidae</taxon>
        <taxon>Naegleria</taxon>
    </lineage>
</organism>
<dbReference type="RefSeq" id="XP_044563508.1">
    <property type="nucleotide sequence ID" value="XM_044704996.1"/>
</dbReference>
<dbReference type="VEuPathDB" id="AmoebaDB:NfTy_032740"/>